<keyword evidence="13" id="KW-1185">Reference proteome</keyword>
<dbReference type="GeneID" id="80921171"/>
<name>A0AA35IST1_SACMI</name>
<organism evidence="12 13">
    <name type="scientific">Saccharomyces mikatae IFO 1815</name>
    <dbReference type="NCBI Taxonomy" id="226126"/>
    <lineage>
        <taxon>Eukaryota</taxon>
        <taxon>Fungi</taxon>
        <taxon>Dikarya</taxon>
        <taxon>Ascomycota</taxon>
        <taxon>Saccharomycotina</taxon>
        <taxon>Saccharomycetes</taxon>
        <taxon>Saccharomycetales</taxon>
        <taxon>Saccharomycetaceae</taxon>
        <taxon>Saccharomyces</taxon>
    </lineage>
</organism>
<dbReference type="GO" id="GO:0016020">
    <property type="term" value="C:membrane"/>
    <property type="evidence" value="ECO:0007669"/>
    <property type="project" value="UniProtKB-SubCell"/>
</dbReference>
<feature type="transmembrane region" description="Helical" evidence="9">
    <location>
        <begin position="64"/>
        <end position="86"/>
    </location>
</feature>
<evidence type="ECO:0000256" key="4">
    <source>
        <dbReference type="ARBA" id="ARBA00022989"/>
    </source>
</evidence>
<dbReference type="PROSITE" id="PS51846">
    <property type="entry name" value="CNNM"/>
    <property type="match status" value="1"/>
</dbReference>
<feature type="compositionally biased region" description="Low complexity" evidence="8">
    <location>
        <begin position="574"/>
        <end position="589"/>
    </location>
</feature>
<dbReference type="EMBL" id="OX365771">
    <property type="protein sequence ID" value="CAI4036263.1"/>
    <property type="molecule type" value="Genomic_DNA"/>
</dbReference>
<feature type="compositionally biased region" description="Polar residues" evidence="8">
    <location>
        <begin position="438"/>
        <end position="462"/>
    </location>
</feature>
<dbReference type="InterPro" id="IPR045095">
    <property type="entry name" value="ACDP"/>
</dbReference>
<dbReference type="Gene3D" id="3.10.580.10">
    <property type="entry name" value="CBS-domain"/>
    <property type="match status" value="1"/>
</dbReference>
<dbReference type="InterPro" id="IPR044751">
    <property type="entry name" value="Ion_transp-like_CBS"/>
</dbReference>
<dbReference type="InterPro" id="IPR000644">
    <property type="entry name" value="CBS_dom"/>
</dbReference>
<dbReference type="InterPro" id="IPR002550">
    <property type="entry name" value="CNNM"/>
</dbReference>
<feature type="compositionally biased region" description="Polar residues" evidence="8">
    <location>
        <begin position="470"/>
        <end position="493"/>
    </location>
</feature>
<keyword evidence="5 7" id="KW-0472">Membrane</keyword>
<dbReference type="SUPFAM" id="SSF54631">
    <property type="entry name" value="CBS-domain pair"/>
    <property type="match status" value="1"/>
</dbReference>
<evidence type="ECO:0000256" key="8">
    <source>
        <dbReference type="SAM" id="MobiDB-lite"/>
    </source>
</evidence>
<gene>
    <name evidence="12" type="primary">SMKI15G1010</name>
    <name evidence="12" type="ORF">SMKI_15G1010</name>
</gene>
<feature type="domain" description="CNNM transmembrane" evidence="11">
    <location>
        <begin position="57"/>
        <end position="240"/>
    </location>
</feature>
<dbReference type="PANTHER" id="PTHR12064:SF97">
    <property type="entry name" value="METAL TRANSPORTER CNNM-5"/>
    <property type="match status" value="1"/>
</dbReference>
<evidence type="ECO:0000256" key="1">
    <source>
        <dbReference type="ARBA" id="ARBA00004141"/>
    </source>
</evidence>
<dbReference type="FunFam" id="3.10.580.10:FF:000006">
    <property type="entry name" value="DUF21 and CBS domain protein"/>
    <property type="match status" value="1"/>
</dbReference>
<feature type="compositionally biased region" description="Basic and acidic residues" evidence="8">
    <location>
        <begin position="640"/>
        <end position="649"/>
    </location>
</feature>
<evidence type="ECO:0000313" key="13">
    <source>
        <dbReference type="Proteomes" id="UP001161438"/>
    </source>
</evidence>
<proteinExistence type="predicted"/>
<feature type="compositionally biased region" description="Polar residues" evidence="8">
    <location>
        <begin position="590"/>
        <end position="604"/>
    </location>
</feature>
<evidence type="ECO:0000259" key="11">
    <source>
        <dbReference type="PROSITE" id="PS51846"/>
    </source>
</evidence>
<accession>A0AA35IST1</accession>
<evidence type="ECO:0000256" key="6">
    <source>
        <dbReference type="PROSITE-ProRule" id="PRU00703"/>
    </source>
</evidence>
<dbReference type="CDD" id="cd04590">
    <property type="entry name" value="CBS_pair_CorC_HlyC_assoc"/>
    <property type="match status" value="1"/>
</dbReference>
<dbReference type="GO" id="GO:0005737">
    <property type="term" value="C:cytoplasm"/>
    <property type="evidence" value="ECO:0007669"/>
    <property type="project" value="TreeGrafter"/>
</dbReference>
<dbReference type="Proteomes" id="UP001161438">
    <property type="component" value="Chromosome 15"/>
</dbReference>
<comment type="subcellular location">
    <subcellularLocation>
        <location evidence="1">Membrane</location>
        <topology evidence="1">Multi-pass membrane protein</topology>
    </subcellularLocation>
</comment>
<evidence type="ECO:0000256" key="7">
    <source>
        <dbReference type="PROSITE-ProRule" id="PRU01193"/>
    </source>
</evidence>
<keyword evidence="3" id="KW-0677">Repeat</keyword>
<dbReference type="RefSeq" id="XP_056079383.1">
    <property type="nucleotide sequence ID" value="XM_056225578.1"/>
</dbReference>
<evidence type="ECO:0000259" key="10">
    <source>
        <dbReference type="PROSITE" id="PS51371"/>
    </source>
</evidence>
<dbReference type="GO" id="GO:0030026">
    <property type="term" value="P:intracellular manganese ion homeostasis"/>
    <property type="evidence" value="ECO:0007669"/>
    <property type="project" value="TreeGrafter"/>
</dbReference>
<dbReference type="GO" id="GO:0010960">
    <property type="term" value="P:magnesium ion homeostasis"/>
    <property type="evidence" value="ECO:0007669"/>
    <property type="project" value="InterPro"/>
</dbReference>
<feature type="region of interest" description="Disordered" evidence="8">
    <location>
        <begin position="637"/>
        <end position="715"/>
    </location>
</feature>
<evidence type="ECO:0000256" key="9">
    <source>
        <dbReference type="SAM" id="Phobius"/>
    </source>
</evidence>
<evidence type="ECO:0000256" key="3">
    <source>
        <dbReference type="ARBA" id="ARBA00022737"/>
    </source>
</evidence>
<feature type="transmembrane region" description="Helical" evidence="9">
    <location>
        <begin position="174"/>
        <end position="194"/>
    </location>
</feature>
<dbReference type="Pfam" id="PF01595">
    <property type="entry name" value="CNNM"/>
    <property type="match status" value="1"/>
</dbReference>
<evidence type="ECO:0000313" key="12">
    <source>
        <dbReference type="EMBL" id="CAI4036263.1"/>
    </source>
</evidence>
<keyword evidence="2 7" id="KW-0812">Transmembrane</keyword>
<reference evidence="12" key="1">
    <citation type="submission" date="2022-10" db="EMBL/GenBank/DDBJ databases">
        <authorList>
            <person name="Byrne P K."/>
        </authorList>
    </citation>
    <scope>NUCLEOTIDE SEQUENCE</scope>
    <source>
        <strain evidence="12">IFO1815</strain>
    </source>
</reference>
<evidence type="ECO:0008006" key="14">
    <source>
        <dbReference type="Google" id="ProtNLM"/>
    </source>
</evidence>
<dbReference type="InterPro" id="IPR046342">
    <property type="entry name" value="CBS_dom_sf"/>
</dbReference>
<protein>
    <recommendedName>
        <fullName evidence="14">Mam3p</fullName>
    </recommendedName>
</protein>
<evidence type="ECO:0000256" key="2">
    <source>
        <dbReference type="ARBA" id="ARBA00022692"/>
    </source>
</evidence>
<dbReference type="PROSITE" id="PS51371">
    <property type="entry name" value="CBS"/>
    <property type="match status" value="1"/>
</dbReference>
<feature type="region of interest" description="Disordered" evidence="8">
    <location>
        <begin position="421"/>
        <end position="505"/>
    </location>
</feature>
<evidence type="ECO:0000256" key="5">
    <source>
        <dbReference type="ARBA" id="ARBA00023136"/>
    </source>
</evidence>
<dbReference type="PANTHER" id="PTHR12064">
    <property type="entry name" value="METAL TRANSPORTER CNNM"/>
    <property type="match status" value="1"/>
</dbReference>
<keyword evidence="4 7" id="KW-1133">Transmembrane helix</keyword>
<sequence length="715" mass="78789">MSLLSLRSRSRSGASHWLYMFLYHIFTIPKIYSLPLISGSHGLYSRDVGESGHGVGDEAGVTTYYIISIILVLLGGVFAGLTLGLMGQDEVYLKVISTSGSSSEKKLAKRVLDLISKGKHWVLVTLLLSNVITNETLPIVLDRCLGGGWQAVVSSTILIVIFGEIIPQSVCVKYGLQVGAFFCPFVLVLMYLMYPVAYPIATLLDYMLGEDHGTIYKKSGLKTLVTLHRTMGVERLTKDEVTIISAVLDLKAKRVEEIMTPIENVFTMSADTILDDKTVEKIFNSGFSRIPIFLPNEPNNFIGMLLVRVLISYDPDDCLPVSHFPLATLPETSPNTSCLNILNYFQEGKSHMCVVSKEPGSSHGAIGVLTLEDVIEELIGEEIVDESDVFVDMHQHIMRQQPGPLSKRHITSYLHHLYTSSHKEHRTADQTDELSPLLSPSTSNHPSEHQQQASNNKTWNWRKSNDGNDRSNPTPNVTSRLALSSPTPQSTEHSAIIPSNLASNPLNINKSFVTIKKPANVPKIITTHSSPSGKEPSPAPHSSDKSLSTEEHQLLNDHAELSRQAMLHTQRSGQPTQVTTSTNTTRNSPDSISIPNSGTDHLNENQNVTISSSYQNTKNGIVESVITVKGVPKTIIGPAKDWDESKSEYGNENANQDNSNQTDDRESSSSNTSLFSSIRKKFKNENTNNDRTNFSDSFSRTSNYEGNGSSSTMKR</sequence>
<dbReference type="AlphaFoldDB" id="A0AA35IST1"/>
<feature type="compositionally biased region" description="Polar residues" evidence="8">
    <location>
        <begin position="650"/>
        <end position="661"/>
    </location>
</feature>
<feature type="compositionally biased region" description="Low complexity" evidence="8">
    <location>
        <begin position="668"/>
        <end position="677"/>
    </location>
</feature>
<feature type="domain" description="CBS" evidence="10">
    <location>
        <begin position="321"/>
        <end position="386"/>
    </location>
</feature>
<keyword evidence="6" id="KW-0129">CBS domain</keyword>
<feature type="compositionally biased region" description="Polar residues" evidence="8">
    <location>
        <begin position="685"/>
        <end position="715"/>
    </location>
</feature>
<feature type="transmembrane region" description="Helical" evidence="9">
    <location>
        <begin position="21"/>
        <end position="44"/>
    </location>
</feature>
<feature type="region of interest" description="Disordered" evidence="8">
    <location>
        <begin position="567"/>
        <end position="604"/>
    </location>
</feature>
<feature type="region of interest" description="Disordered" evidence="8">
    <location>
        <begin position="524"/>
        <end position="550"/>
    </location>
</feature>